<evidence type="ECO:0000313" key="1">
    <source>
        <dbReference type="EMBL" id="KAK4743273.1"/>
    </source>
</evidence>
<dbReference type="Proteomes" id="UP001345219">
    <property type="component" value="Chromosome 1"/>
</dbReference>
<proteinExistence type="predicted"/>
<dbReference type="AlphaFoldDB" id="A0AAN7JHR0"/>
<keyword evidence="2" id="KW-1185">Reference proteome</keyword>
<sequence length="104" mass="11431">MGASLFLAFGCMHKALEMEKKKGLLPNFDLTARQRDGQKVGWRRVEVCGGGAVRGHIRLGRYNTTRARPAMDTHLEPAIVPDNLLSAGGNSISDRINTDHPQHP</sequence>
<accession>A0AAN7JHR0</accession>
<dbReference type="EMBL" id="JAXIOK010000023">
    <property type="protein sequence ID" value="KAK4743273.1"/>
    <property type="molecule type" value="Genomic_DNA"/>
</dbReference>
<organism evidence="1 2">
    <name type="scientific">Trapa incisa</name>
    <dbReference type="NCBI Taxonomy" id="236973"/>
    <lineage>
        <taxon>Eukaryota</taxon>
        <taxon>Viridiplantae</taxon>
        <taxon>Streptophyta</taxon>
        <taxon>Embryophyta</taxon>
        <taxon>Tracheophyta</taxon>
        <taxon>Spermatophyta</taxon>
        <taxon>Magnoliopsida</taxon>
        <taxon>eudicotyledons</taxon>
        <taxon>Gunneridae</taxon>
        <taxon>Pentapetalae</taxon>
        <taxon>rosids</taxon>
        <taxon>malvids</taxon>
        <taxon>Myrtales</taxon>
        <taxon>Lythraceae</taxon>
        <taxon>Trapa</taxon>
    </lineage>
</organism>
<protein>
    <submittedName>
        <fullName evidence="1">Uncharacterized protein</fullName>
    </submittedName>
</protein>
<name>A0AAN7JHR0_9MYRT</name>
<evidence type="ECO:0000313" key="2">
    <source>
        <dbReference type="Proteomes" id="UP001345219"/>
    </source>
</evidence>
<comment type="caution">
    <text evidence="1">The sequence shown here is derived from an EMBL/GenBank/DDBJ whole genome shotgun (WGS) entry which is preliminary data.</text>
</comment>
<reference evidence="1 2" key="1">
    <citation type="journal article" date="2023" name="Hortic Res">
        <title>Pangenome of water caltrop reveals structural variations and asymmetric subgenome divergence after allopolyploidization.</title>
        <authorList>
            <person name="Zhang X."/>
            <person name="Chen Y."/>
            <person name="Wang L."/>
            <person name="Yuan Y."/>
            <person name="Fang M."/>
            <person name="Shi L."/>
            <person name="Lu R."/>
            <person name="Comes H.P."/>
            <person name="Ma Y."/>
            <person name="Chen Y."/>
            <person name="Huang G."/>
            <person name="Zhou Y."/>
            <person name="Zheng Z."/>
            <person name="Qiu Y."/>
        </authorList>
    </citation>
    <scope>NUCLEOTIDE SEQUENCE [LARGE SCALE GENOMIC DNA]</scope>
    <source>
        <tissue evidence="1">Roots</tissue>
    </source>
</reference>
<gene>
    <name evidence="1" type="ORF">SAY87_001274</name>
</gene>